<dbReference type="Pfam" id="PF07804">
    <property type="entry name" value="HipA_C"/>
    <property type="match status" value="1"/>
</dbReference>
<evidence type="ECO:0000313" key="5">
    <source>
        <dbReference type="Proteomes" id="UP000571554"/>
    </source>
</evidence>
<dbReference type="EMBL" id="JACHBW010000002">
    <property type="protein sequence ID" value="MBB6100894.1"/>
    <property type="molecule type" value="Genomic_DNA"/>
</dbReference>
<proteinExistence type="predicted"/>
<name>A0A7W9TTD5_9BURK</name>
<protein>
    <recommendedName>
        <fullName evidence="3">HipA-like C-terminal domain-containing protein</fullName>
    </recommendedName>
</protein>
<dbReference type="InterPro" id="IPR012893">
    <property type="entry name" value="HipA-like_C"/>
</dbReference>
<comment type="caution">
    <text evidence="4">The sequence shown here is derived from an EMBL/GenBank/DDBJ whole genome shotgun (WGS) entry which is preliminary data.</text>
</comment>
<evidence type="ECO:0000313" key="4">
    <source>
        <dbReference type="EMBL" id="MBB6100894.1"/>
    </source>
</evidence>
<accession>A0A7W9TTD5</accession>
<dbReference type="AlphaFoldDB" id="A0A7W9TTD5"/>
<keyword evidence="1" id="KW-0808">Transferase</keyword>
<dbReference type="Gene3D" id="1.10.1070.20">
    <property type="match status" value="1"/>
</dbReference>
<reference evidence="4 5" key="1">
    <citation type="submission" date="2020-08" db="EMBL/GenBank/DDBJ databases">
        <title>Above-ground endophytic microbial communities from plants in different locations in the United States.</title>
        <authorList>
            <person name="Frank C."/>
        </authorList>
    </citation>
    <scope>NUCLEOTIDE SEQUENCE [LARGE SCALE GENOMIC DNA]</scope>
    <source>
        <strain evidence="4 5">WP4_2_2</strain>
    </source>
</reference>
<gene>
    <name evidence="4" type="ORF">F4827_000720</name>
</gene>
<dbReference type="GO" id="GO:0016301">
    <property type="term" value="F:kinase activity"/>
    <property type="evidence" value="ECO:0007669"/>
    <property type="project" value="UniProtKB-KW"/>
</dbReference>
<dbReference type="Proteomes" id="UP000571554">
    <property type="component" value="Unassembled WGS sequence"/>
</dbReference>
<organism evidence="4 5">
    <name type="scientific">Paraburkholderia bannensis</name>
    <dbReference type="NCBI Taxonomy" id="765414"/>
    <lineage>
        <taxon>Bacteria</taxon>
        <taxon>Pseudomonadati</taxon>
        <taxon>Pseudomonadota</taxon>
        <taxon>Betaproteobacteria</taxon>
        <taxon>Burkholderiales</taxon>
        <taxon>Burkholderiaceae</taxon>
        <taxon>Paraburkholderia</taxon>
    </lineage>
</organism>
<evidence type="ECO:0000256" key="2">
    <source>
        <dbReference type="ARBA" id="ARBA00022777"/>
    </source>
</evidence>
<keyword evidence="5" id="KW-1185">Reference proteome</keyword>
<dbReference type="RefSeq" id="WP_183721643.1">
    <property type="nucleotide sequence ID" value="NZ_JACHBW010000002.1"/>
</dbReference>
<evidence type="ECO:0000256" key="1">
    <source>
        <dbReference type="ARBA" id="ARBA00022679"/>
    </source>
</evidence>
<evidence type="ECO:0000259" key="3">
    <source>
        <dbReference type="Pfam" id="PF07804"/>
    </source>
</evidence>
<keyword evidence="2" id="KW-0418">Kinase</keyword>
<feature type="domain" description="HipA-like C-terminal" evidence="3">
    <location>
        <begin position="16"/>
        <end position="235"/>
    </location>
</feature>
<sequence length="303" mass="35140">MTDWPEDPEHPRYPEGAREKSALFPPDIVPFDFIKPGRRYLFKLSDQRYPEQFWAETIAYVVGCLLDVEVPPAYIAEHRGRAVCGALIEWFFVDGEQTFIAGGNRLQRLVPDYDRKLGTQHSFQLVQRACVRAARHGLIDDWLLYWGRAFLFDALIGNTDRHQDNWGFLAWTLDDGATTRERLSPLFDNGTSLGMERHLEHVAGWDDNKCAAYLRKGCHHMKLNGDDAKRCQHFDMIRYVVEAHPTLLGPLRETLALFSVQELEQRLIELCKLELPVKLTEARIRFTLRLVNLRYRQLCAILS</sequence>